<evidence type="ECO:0000313" key="3">
    <source>
        <dbReference type="Proteomes" id="UP001372338"/>
    </source>
</evidence>
<evidence type="ECO:0000313" key="2">
    <source>
        <dbReference type="EMBL" id="KAK7270456.1"/>
    </source>
</evidence>
<dbReference type="PANTHER" id="PTHR47744">
    <property type="entry name" value="OS05G0526300 PROTEIN"/>
    <property type="match status" value="1"/>
</dbReference>
<feature type="domain" description="F-box" evidence="1">
    <location>
        <begin position="112"/>
        <end position="158"/>
    </location>
</feature>
<organism evidence="2 3">
    <name type="scientific">Crotalaria pallida</name>
    <name type="common">Smooth rattlebox</name>
    <name type="synonym">Crotalaria striata</name>
    <dbReference type="NCBI Taxonomy" id="3830"/>
    <lineage>
        <taxon>Eukaryota</taxon>
        <taxon>Viridiplantae</taxon>
        <taxon>Streptophyta</taxon>
        <taxon>Embryophyta</taxon>
        <taxon>Tracheophyta</taxon>
        <taxon>Spermatophyta</taxon>
        <taxon>Magnoliopsida</taxon>
        <taxon>eudicotyledons</taxon>
        <taxon>Gunneridae</taxon>
        <taxon>Pentapetalae</taxon>
        <taxon>rosids</taxon>
        <taxon>fabids</taxon>
        <taxon>Fabales</taxon>
        <taxon>Fabaceae</taxon>
        <taxon>Papilionoideae</taxon>
        <taxon>50 kb inversion clade</taxon>
        <taxon>genistoids sensu lato</taxon>
        <taxon>core genistoids</taxon>
        <taxon>Crotalarieae</taxon>
        <taxon>Crotalaria</taxon>
    </lineage>
</organism>
<sequence>MSSPAERYHKLCIKQSLSRIHTYPIACKELSFILRHAFPHSPKILQSLIFQDTLSAFRLLPKIQTQSAVSAVHLLLQSVEAALPKQKRNTAVTEFKQAIIAHKRRSKAPHLEKGSLQLPNDILVHIFSFLDMQSLVSVGQVCWSWNFAANDNHLWELQYVALYSSSAAKQQPTIPIEDRNNRLLKEPIDTRSVTDWKEAVKGAYTGALSKKLTTNRGYCGHCKTVVWLNNSNCPNVHCGRTSETQNIMPVTAFQVVEYLLDDSLSIISSSDSDSDSEGGAVPRLWAYPKHIRK</sequence>
<dbReference type="InterPro" id="IPR036047">
    <property type="entry name" value="F-box-like_dom_sf"/>
</dbReference>
<dbReference type="Pfam" id="PF12937">
    <property type="entry name" value="F-box-like"/>
    <property type="match status" value="1"/>
</dbReference>
<gene>
    <name evidence="2" type="ORF">RIF29_23606</name>
</gene>
<dbReference type="Proteomes" id="UP001372338">
    <property type="component" value="Unassembled WGS sequence"/>
</dbReference>
<protein>
    <recommendedName>
        <fullName evidence="1">F-box domain-containing protein</fullName>
    </recommendedName>
</protein>
<dbReference type="PANTHER" id="PTHR47744:SF1">
    <property type="entry name" value="OS05G0526300 PROTEIN"/>
    <property type="match status" value="1"/>
</dbReference>
<dbReference type="AlphaFoldDB" id="A0AAN9F7U6"/>
<reference evidence="2 3" key="1">
    <citation type="submission" date="2024-01" db="EMBL/GenBank/DDBJ databases">
        <title>The genomes of 5 underutilized Papilionoideae crops provide insights into root nodulation and disease resistanc.</title>
        <authorList>
            <person name="Yuan L."/>
        </authorList>
    </citation>
    <scope>NUCLEOTIDE SEQUENCE [LARGE SCALE GENOMIC DNA]</scope>
    <source>
        <strain evidence="2">ZHUSHIDOU_FW_LH</strain>
        <tissue evidence="2">Leaf</tissue>
    </source>
</reference>
<name>A0AAN9F7U6_CROPI</name>
<dbReference type="EMBL" id="JAYWIO010000004">
    <property type="protein sequence ID" value="KAK7270456.1"/>
    <property type="molecule type" value="Genomic_DNA"/>
</dbReference>
<evidence type="ECO:0000259" key="1">
    <source>
        <dbReference type="PROSITE" id="PS50181"/>
    </source>
</evidence>
<dbReference type="SMART" id="SM00256">
    <property type="entry name" value="FBOX"/>
    <property type="match status" value="1"/>
</dbReference>
<dbReference type="Pfam" id="PF24104">
    <property type="entry name" value="At5g52880_ARM"/>
    <property type="match status" value="1"/>
</dbReference>
<proteinExistence type="predicted"/>
<accession>A0AAN9F7U6</accession>
<dbReference type="Gene3D" id="1.20.1280.50">
    <property type="match status" value="1"/>
</dbReference>
<dbReference type="InterPro" id="IPR057039">
    <property type="entry name" value="At5g52880_ARM"/>
</dbReference>
<keyword evidence="3" id="KW-1185">Reference proteome</keyword>
<comment type="caution">
    <text evidence="2">The sequence shown here is derived from an EMBL/GenBank/DDBJ whole genome shotgun (WGS) entry which is preliminary data.</text>
</comment>
<dbReference type="SUPFAM" id="SSF81383">
    <property type="entry name" value="F-box domain"/>
    <property type="match status" value="1"/>
</dbReference>
<dbReference type="PROSITE" id="PS50181">
    <property type="entry name" value="FBOX"/>
    <property type="match status" value="1"/>
</dbReference>
<dbReference type="InterPro" id="IPR001810">
    <property type="entry name" value="F-box_dom"/>
</dbReference>